<dbReference type="GO" id="GO:0006952">
    <property type="term" value="P:defense response"/>
    <property type="evidence" value="ECO:0007669"/>
    <property type="project" value="UniProtKB-KW"/>
</dbReference>
<dbReference type="GO" id="GO:0043531">
    <property type="term" value="F:ADP binding"/>
    <property type="evidence" value="ECO:0007669"/>
    <property type="project" value="InterPro"/>
</dbReference>
<dbReference type="PANTHER" id="PTHR36766">
    <property type="entry name" value="PLANT BROAD-SPECTRUM MILDEW RESISTANCE PROTEIN RPW8"/>
    <property type="match status" value="1"/>
</dbReference>
<dbReference type="InterPro" id="IPR058922">
    <property type="entry name" value="WHD_DRP"/>
</dbReference>
<sequence length="1180" mass="134700">MADAIATGVAVEAAKVAAKLVTARVLDEIKLACGFQDQLVKLQDKLSDIQALLEDLGSAKYIEKSKFVNLWPKKFTDLAYSADELMDDYEYELLRRKIELKNNHPSFKKKCSNYFSLVTNPAVFRVRMSHRVRETLSKFDELYKEAKKNEFIGRKSDEEKLLQIIGKDVDRLSTVAIVGIGGVGKTTIARRLYEHDGHFDKKIWICVSEDFKVDRLLNEMVEHLTSSKCDLTNTGALTNNLEQQLKGKKFFLVLDDVWENNQESWDSFRNALLSIGDLRGCVILITTRSIDVAEKARAFYQHKLPGLSEDEGWALLQQRVFSETRPYDSSFNNVGRRIVNKCKGVPLAIKAIGGTLQSKKHPYEWELIENSELWNCQPGDIIDILPSLMLSYNHLNHVYVKQCFAYCAIFPKDYEMEKHQLITLWLAQGFLPGEFATSSSTLTMEMIGENYFNILLNYSFLEEVKNSYGRIVYKMHDLVHDLAAYVSKKYLLVWKDRIKLEDDVSHVRHLVFDLSKNETPSETSTRRLLTRKLRTISFRDNVWINSTLGGARYIRTLIIFDTRLSKVPYIIGQFVHLRYLDLSHSNICKLPESICKFYQLQTLRIMGSGLMYLPRGLYRLENLRHIEASRFLSASGGLRQLTNLQTLPPLELRDGEGWSIDELGPLDQVKGQVNIKGLEHVKNKEAARQAGLGRKDKIVTLHLGWNPYREASHQVINDEDVLESLEPHPNLQSLSVDGFMGVSFPSWMMAMVVKHGGHSTPLTNLKEVTLTDCRKSQQLPTLGQLPFLRILRLEGFNDVECIGEAFYDVSGTAGEKVLFQSLSELHILSFERLITWMPPSPPIQVEILFPKIEKLNIEDCPKLKRITCLQFQSLKCLTLRNVDGTQPLDIIKYSPALQSLHAWKMEKMMTLPQELSNCTKLEELKVFDCEKLKCIPSGLTSLKDLTISNCRSLACIPDGLFSLCNLNVSDCEGLERMPKSLEESTPLVSIIIKDCPLIKGPIPDLGRLQKLENLRLVYSGELMACCLQWIPNLHRLERLQIGGYSREEWDFNLTFPQSLRGLTLSYFAKVKSLSQQLLPSTLQSLVIERFDELEQLPEWIGNLSSLRTLCLDNCNKLKYLPSKQLEGFNDVECIGEAFYNVNGSADEKVSFQSPSELHILGFRRLITWMPPSLPILERVP</sequence>
<keyword evidence="3" id="KW-0547">Nucleotide-binding</keyword>
<dbReference type="InterPro" id="IPR032675">
    <property type="entry name" value="LRR_dom_sf"/>
</dbReference>
<dbReference type="AlphaFoldDB" id="A0A803LV46"/>
<keyword evidence="1" id="KW-0433">Leucine-rich repeat</keyword>
<dbReference type="PRINTS" id="PR00364">
    <property type="entry name" value="DISEASERSIST"/>
</dbReference>
<dbReference type="SUPFAM" id="SSF52047">
    <property type="entry name" value="RNI-like"/>
    <property type="match status" value="1"/>
</dbReference>
<dbReference type="GO" id="GO:0051707">
    <property type="term" value="P:response to other organism"/>
    <property type="evidence" value="ECO:0007669"/>
    <property type="project" value="UniProtKB-ARBA"/>
</dbReference>
<dbReference type="InterPro" id="IPR036388">
    <property type="entry name" value="WH-like_DNA-bd_sf"/>
</dbReference>
<dbReference type="Gene3D" id="1.20.5.4130">
    <property type="match status" value="1"/>
</dbReference>
<dbReference type="PANTHER" id="PTHR36766:SF70">
    <property type="entry name" value="DISEASE RESISTANCE PROTEIN RGA4"/>
    <property type="match status" value="1"/>
</dbReference>
<evidence type="ECO:0000256" key="3">
    <source>
        <dbReference type="ARBA" id="ARBA00022741"/>
    </source>
</evidence>
<feature type="domain" description="Disease resistance protein winged helix" evidence="8">
    <location>
        <begin position="409"/>
        <end position="483"/>
    </location>
</feature>
<dbReference type="Gene3D" id="3.40.50.300">
    <property type="entry name" value="P-loop containing nucleotide triphosphate hydrolases"/>
    <property type="match status" value="1"/>
</dbReference>
<evidence type="ECO:0000259" key="8">
    <source>
        <dbReference type="Pfam" id="PF23559"/>
    </source>
</evidence>
<evidence type="ECO:0000256" key="4">
    <source>
        <dbReference type="ARBA" id="ARBA00022821"/>
    </source>
</evidence>
<evidence type="ECO:0000256" key="5">
    <source>
        <dbReference type="ARBA" id="ARBA00022840"/>
    </source>
</evidence>
<feature type="domain" description="R13L1/DRL21-like LRR repeat region" evidence="9">
    <location>
        <begin position="660"/>
        <end position="795"/>
    </location>
</feature>
<reference evidence="10" key="2">
    <citation type="submission" date="2021-03" db="UniProtKB">
        <authorList>
            <consortium name="EnsemblPlants"/>
        </authorList>
    </citation>
    <scope>IDENTIFICATION</scope>
</reference>
<keyword evidence="5" id="KW-0067">ATP-binding</keyword>
<dbReference type="SUPFAM" id="SSF52058">
    <property type="entry name" value="L domain-like"/>
    <property type="match status" value="1"/>
</dbReference>
<dbReference type="Pfam" id="PF18052">
    <property type="entry name" value="Rx_N"/>
    <property type="match status" value="1"/>
</dbReference>
<evidence type="ECO:0000313" key="11">
    <source>
        <dbReference type="Proteomes" id="UP000596660"/>
    </source>
</evidence>
<dbReference type="Gramene" id="AUR62019090-RA">
    <property type="protein sequence ID" value="AUR62019090-RA:cds"/>
    <property type="gene ID" value="AUR62019090"/>
</dbReference>
<dbReference type="Pfam" id="PF25019">
    <property type="entry name" value="LRR_R13L1-DRL21"/>
    <property type="match status" value="1"/>
</dbReference>
<dbReference type="Pfam" id="PF00931">
    <property type="entry name" value="NB-ARC"/>
    <property type="match status" value="1"/>
</dbReference>
<evidence type="ECO:0000259" key="7">
    <source>
        <dbReference type="Pfam" id="PF18052"/>
    </source>
</evidence>
<proteinExistence type="predicted"/>
<evidence type="ECO:0000256" key="2">
    <source>
        <dbReference type="ARBA" id="ARBA00022737"/>
    </source>
</evidence>
<evidence type="ECO:0000259" key="9">
    <source>
        <dbReference type="Pfam" id="PF25019"/>
    </source>
</evidence>
<dbReference type="Proteomes" id="UP000596660">
    <property type="component" value="Unplaced"/>
</dbReference>
<evidence type="ECO:0000256" key="1">
    <source>
        <dbReference type="ARBA" id="ARBA00022614"/>
    </source>
</evidence>
<dbReference type="Gene3D" id="1.10.10.10">
    <property type="entry name" value="Winged helix-like DNA-binding domain superfamily/Winged helix DNA-binding domain"/>
    <property type="match status" value="1"/>
</dbReference>
<dbReference type="InterPro" id="IPR042197">
    <property type="entry name" value="Apaf_helical"/>
</dbReference>
<keyword evidence="2" id="KW-0677">Repeat</keyword>
<keyword evidence="11" id="KW-1185">Reference proteome</keyword>
<protein>
    <submittedName>
        <fullName evidence="10">Uncharacterized protein</fullName>
    </submittedName>
</protein>
<dbReference type="OMA" id="GFNDVEC"/>
<feature type="domain" description="Disease resistance N-terminal" evidence="7">
    <location>
        <begin position="20"/>
        <end position="104"/>
    </location>
</feature>
<name>A0A803LV46_CHEQI</name>
<dbReference type="InterPro" id="IPR041118">
    <property type="entry name" value="Rx_N"/>
</dbReference>
<dbReference type="Gene3D" id="3.80.10.10">
    <property type="entry name" value="Ribonuclease Inhibitor"/>
    <property type="match status" value="4"/>
</dbReference>
<accession>A0A803LV46</accession>
<dbReference type="FunFam" id="1.10.10.10:FF:000322">
    <property type="entry name" value="Probable disease resistance protein At1g63360"/>
    <property type="match status" value="1"/>
</dbReference>
<organism evidence="10 11">
    <name type="scientific">Chenopodium quinoa</name>
    <name type="common">Quinoa</name>
    <dbReference type="NCBI Taxonomy" id="63459"/>
    <lineage>
        <taxon>Eukaryota</taxon>
        <taxon>Viridiplantae</taxon>
        <taxon>Streptophyta</taxon>
        <taxon>Embryophyta</taxon>
        <taxon>Tracheophyta</taxon>
        <taxon>Spermatophyta</taxon>
        <taxon>Magnoliopsida</taxon>
        <taxon>eudicotyledons</taxon>
        <taxon>Gunneridae</taxon>
        <taxon>Pentapetalae</taxon>
        <taxon>Caryophyllales</taxon>
        <taxon>Chenopodiaceae</taxon>
        <taxon>Chenopodioideae</taxon>
        <taxon>Atripliceae</taxon>
        <taxon>Chenopodium</taxon>
    </lineage>
</organism>
<keyword evidence="4" id="KW-0611">Plant defense</keyword>
<dbReference type="InterPro" id="IPR027417">
    <property type="entry name" value="P-loop_NTPase"/>
</dbReference>
<evidence type="ECO:0000313" key="10">
    <source>
        <dbReference type="EnsemblPlants" id="AUR62019090-RA:cds"/>
    </source>
</evidence>
<evidence type="ECO:0000259" key="6">
    <source>
        <dbReference type="Pfam" id="PF00931"/>
    </source>
</evidence>
<dbReference type="InterPro" id="IPR056789">
    <property type="entry name" value="LRR_R13L1-DRL21"/>
</dbReference>
<feature type="domain" description="NB-ARC" evidence="6">
    <location>
        <begin position="170"/>
        <end position="323"/>
    </location>
</feature>
<dbReference type="InterPro" id="IPR002182">
    <property type="entry name" value="NB-ARC"/>
</dbReference>
<dbReference type="Gene3D" id="1.10.8.430">
    <property type="entry name" value="Helical domain of apoptotic protease-activating factors"/>
    <property type="match status" value="1"/>
</dbReference>
<reference evidence="10" key="1">
    <citation type="journal article" date="2017" name="Nature">
        <title>The genome of Chenopodium quinoa.</title>
        <authorList>
            <person name="Jarvis D.E."/>
            <person name="Ho Y.S."/>
            <person name="Lightfoot D.J."/>
            <person name="Schmoeckel S.M."/>
            <person name="Li B."/>
            <person name="Borm T.J.A."/>
            <person name="Ohyanagi H."/>
            <person name="Mineta K."/>
            <person name="Michell C.T."/>
            <person name="Saber N."/>
            <person name="Kharbatia N.M."/>
            <person name="Rupper R.R."/>
            <person name="Sharp A.R."/>
            <person name="Dally N."/>
            <person name="Boughton B.A."/>
            <person name="Woo Y.H."/>
            <person name="Gao G."/>
            <person name="Schijlen E.G.W.M."/>
            <person name="Guo X."/>
            <person name="Momin A.A."/>
            <person name="Negrao S."/>
            <person name="Al-Babili S."/>
            <person name="Gehring C."/>
            <person name="Roessner U."/>
            <person name="Jung C."/>
            <person name="Murphy K."/>
            <person name="Arold S.T."/>
            <person name="Gojobori T."/>
            <person name="van der Linden C.G."/>
            <person name="van Loo E.N."/>
            <person name="Jellen E.N."/>
            <person name="Maughan P.J."/>
            <person name="Tester M."/>
        </authorList>
    </citation>
    <scope>NUCLEOTIDE SEQUENCE [LARGE SCALE GENOMIC DNA]</scope>
    <source>
        <strain evidence="10">cv. PI 614886</strain>
    </source>
</reference>
<dbReference type="Pfam" id="PF23559">
    <property type="entry name" value="WHD_DRP"/>
    <property type="match status" value="1"/>
</dbReference>
<dbReference type="GO" id="GO:0005524">
    <property type="term" value="F:ATP binding"/>
    <property type="evidence" value="ECO:0007669"/>
    <property type="project" value="UniProtKB-KW"/>
</dbReference>
<dbReference type="EnsemblPlants" id="AUR62019090-RA">
    <property type="protein sequence ID" value="AUR62019090-RA:cds"/>
    <property type="gene ID" value="AUR62019090"/>
</dbReference>
<dbReference type="SUPFAM" id="SSF52540">
    <property type="entry name" value="P-loop containing nucleoside triphosphate hydrolases"/>
    <property type="match status" value="1"/>
</dbReference>